<feature type="region of interest" description="Disordered" evidence="1">
    <location>
        <begin position="161"/>
        <end position="233"/>
    </location>
</feature>
<proteinExistence type="predicted"/>
<organism evidence="2 3">
    <name type="scientific">Actinophytocola glycyrrhizae</name>
    <dbReference type="NCBI Taxonomy" id="2044873"/>
    <lineage>
        <taxon>Bacteria</taxon>
        <taxon>Bacillati</taxon>
        <taxon>Actinomycetota</taxon>
        <taxon>Actinomycetes</taxon>
        <taxon>Pseudonocardiales</taxon>
        <taxon>Pseudonocardiaceae</taxon>
    </lineage>
</organism>
<protein>
    <recommendedName>
        <fullName evidence="4">DUF3618 domain-containing protein</fullName>
    </recommendedName>
</protein>
<sequence length="233" mass="24899">MTQQYDDQTTPESQRSTTEVARDEAAGVARRAADKGGEVAGTVGEQANRVASEADRQARNLLHESREQLTGQARQGQQRAAEGLRTVASQLQQMSDKSDDQGVASEVARQVADRTNSAASWLEHREPGDLLNEVRRFARRKPGVFLLGAALAGVAVGRLTRGAAAAQSDDRPADHTRTGTAEDQIPRQTSAPSTPRHAAGPYEPQAPTGTDPQTAPLPPASAPWEPRMGPVNR</sequence>
<comment type="caution">
    <text evidence="2">The sequence shown here is derived from an EMBL/GenBank/DDBJ whole genome shotgun (WGS) entry which is preliminary data.</text>
</comment>
<accession>A0ABV9S6J9</accession>
<feature type="compositionally biased region" description="Basic and acidic residues" evidence="1">
    <location>
        <begin position="168"/>
        <end position="177"/>
    </location>
</feature>
<gene>
    <name evidence="2" type="ORF">ACFPCV_27905</name>
</gene>
<evidence type="ECO:0000313" key="2">
    <source>
        <dbReference type="EMBL" id="MFC4857340.1"/>
    </source>
</evidence>
<dbReference type="RefSeq" id="WP_378059325.1">
    <property type="nucleotide sequence ID" value="NZ_JBHSIS010000017.1"/>
</dbReference>
<name>A0ABV9S6J9_9PSEU</name>
<dbReference type="Proteomes" id="UP001595859">
    <property type="component" value="Unassembled WGS sequence"/>
</dbReference>
<feature type="compositionally biased region" description="Polar residues" evidence="1">
    <location>
        <begin position="1"/>
        <end position="19"/>
    </location>
</feature>
<reference evidence="3" key="1">
    <citation type="journal article" date="2019" name="Int. J. Syst. Evol. Microbiol.">
        <title>The Global Catalogue of Microorganisms (GCM) 10K type strain sequencing project: providing services to taxonomists for standard genome sequencing and annotation.</title>
        <authorList>
            <consortium name="The Broad Institute Genomics Platform"/>
            <consortium name="The Broad Institute Genome Sequencing Center for Infectious Disease"/>
            <person name="Wu L."/>
            <person name="Ma J."/>
        </authorList>
    </citation>
    <scope>NUCLEOTIDE SEQUENCE [LARGE SCALE GENOMIC DNA]</scope>
    <source>
        <strain evidence="3">ZS-22-S1</strain>
    </source>
</reference>
<feature type="region of interest" description="Disordered" evidence="1">
    <location>
        <begin position="1"/>
        <end position="128"/>
    </location>
</feature>
<evidence type="ECO:0008006" key="4">
    <source>
        <dbReference type="Google" id="ProtNLM"/>
    </source>
</evidence>
<evidence type="ECO:0000256" key="1">
    <source>
        <dbReference type="SAM" id="MobiDB-lite"/>
    </source>
</evidence>
<feature type="compositionally biased region" description="Basic and acidic residues" evidence="1">
    <location>
        <begin position="20"/>
        <end position="37"/>
    </location>
</feature>
<keyword evidence="3" id="KW-1185">Reference proteome</keyword>
<dbReference type="EMBL" id="JBHSIS010000017">
    <property type="protein sequence ID" value="MFC4857340.1"/>
    <property type="molecule type" value="Genomic_DNA"/>
</dbReference>
<feature type="compositionally biased region" description="Low complexity" evidence="1">
    <location>
        <begin position="68"/>
        <end position="85"/>
    </location>
</feature>
<feature type="compositionally biased region" description="Basic and acidic residues" evidence="1">
    <location>
        <begin position="52"/>
        <end position="67"/>
    </location>
</feature>
<evidence type="ECO:0000313" key="3">
    <source>
        <dbReference type="Proteomes" id="UP001595859"/>
    </source>
</evidence>
<feature type="compositionally biased region" description="Polar residues" evidence="1">
    <location>
        <begin position="178"/>
        <end position="193"/>
    </location>
</feature>